<dbReference type="BioCyc" id="RCHA213810:RUM_RS11875-MONOMER"/>
<feature type="transmembrane region" description="Helical" evidence="1">
    <location>
        <begin position="122"/>
        <end position="141"/>
    </location>
</feature>
<feature type="transmembrane region" description="Helical" evidence="1">
    <location>
        <begin position="39"/>
        <end position="58"/>
    </location>
</feature>
<dbReference type="AlphaFoldDB" id="D4LAQ2"/>
<organism evidence="2 3">
    <name type="scientific">Ruminococcus champanellensis (strain DSM 18848 / JCM 17042 / KCTC 15320 / 18P13)</name>
    <dbReference type="NCBI Taxonomy" id="213810"/>
    <lineage>
        <taxon>Bacteria</taxon>
        <taxon>Bacillati</taxon>
        <taxon>Bacillota</taxon>
        <taxon>Clostridia</taxon>
        <taxon>Eubacteriales</taxon>
        <taxon>Oscillospiraceae</taxon>
        <taxon>Ruminococcus</taxon>
    </lineage>
</organism>
<dbReference type="Pfam" id="PF09997">
    <property type="entry name" value="DUF2238"/>
    <property type="match status" value="1"/>
</dbReference>
<dbReference type="RefSeq" id="WP_015557604.1">
    <property type="nucleotide sequence ID" value="NC_021039.1"/>
</dbReference>
<keyword evidence="1" id="KW-1133">Transmembrane helix</keyword>
<dbReference type="InterPro" id="IPR014509">
    <property type="entry name" value="YjdF-like"/>
</dbReference>
<dbReference type="STRING" id="213810.RUM_04670"/>
<reference evidence="2" key="2">
    <citation type="submission" date="2010-03" db="EMBL/GenBank/DDBJ databases">
        <authorList>
            <person name="Pajon A."/>
        </authorList>
    </citation>
    <scope>NUCLEOTIDE SEQUENCE</scope>
    <source>
        <strain evidence="2">Type strain: 18P13</strain>
    </source>
</reference>
<dbReference type="KEGG" id="rch:RUM_04670"/>
<protein>
    <submittedName>
        <fullName evidence="2">Predicted membrane protein (DUF2238)</fullName>
    </submittedName>
</protein>
<evidence type="ECO:0000256" key="1">
    <source>
        <dbReference type="SAM" id="Phobius"/>
    </source>
</evidence>
<keyword evidence="1" id="KW-0472">Membrane</keyword>
<feature type="transmembrane region" description="Helical" evidence="1">
    <location>
        <begin position="90"/>
        <end position="110"/>
    </location>
</feature>
<sequence>MQKQDTGKKLTVSLIVLALTVLAAIITRLTGLETTSAKLIGSFAAVFLLTGVVWRFPFRFYCMAFGFEVLAAVLGSALNLYHYLGFYDKFVHYTSGIVLAEGGLILIHALAGRRHTPAEPLLCRLFSMFFAIAGAGIWEIYEFTADNLLGINMQGDNTNTMGDIISGTLGALTWFGIHTLMHKRQQEKQ</sequence>
<evidence type="ECO:0000313" key="2">
    <source>
        <dbReference type="EMBL" id="CBL16697.1"/>
    </source>
</evidence>
<reference evidence="2" key="1">
    <citation type="submission" date="2010-03" db="EMBL/GenBank/DDBJ databases">
        <title>The genome sequence of Ruminococcus sp. 18P13.</title>
        <authorList>
            <consortium name="metaHIT consortium -- http://www.metahit.eu/"/>
            <person name="Pajon A."/>
            <person name="Turner K."/>
            <person name="Parkhill J."/>
            <person name="Bernalier A."/>
        </authorList>
    </citation>
    <scope>NUCLEOTIDE SEQUENCE [LARGE SCALE GENOMIC DNA]</scope>
    <source>
        <strain evidence="2">Type strain: 18P13</strain>
    </source>
</reference>
<dbReference type="Proteomes" id="UP000007054">
    <property type="component" value="Chromosome"/>
</dbReference>
<feature type="transmembrane region" description="Helical" evidence="1">
    <location>
        <begin position="161"/>
        <end position="181"/>
    </location>
</feature>
<keyword evidence="1" id="KW-0812">Transmembrane</keyword>
<dbReference type="HOGENOM" id="CLU_070751_3_1_9"/>
<dbReference type="PATRIC" id="fig|213810.4.peg.374"/>
<accession>D4LAQ2</accession>
<dbReference type="EMBL" id="FP929052">
    <property type="protein sequence ID" value="CBL16697.1"/>
    <property type="molecule type" value="Genomic_DNA"/>
</dbReference>
<keyword evidence="3" id="KW-1185">Reference proteome</keyword>
<evidence type="ECO:0000313" key="3">
    <source>
        <dbReference type="Proteomes" id="UP000007054"/>
    </source>
</evidence>
<dbReference type="GeneID" id="83157071"/>
<gene>
    <name evidence="2" type="ordered locus">RUM_04670</name>
</gene>
<name>D4LAQ2_RUMC1</name>
<proteinExistence type="predicted"/>